<dbReference type="SUPFAM" id="SSF56300">
    <property type="entry name" value="Metallo-dependent phosphatases"/>
    <property type="match status" value="1"/>
</dbReference>
<comment type="caution">
    <text evidence="3">The sequence shown here is derived from an EMBL/GenBank/DDBJ whole genome shotgun (WGS) entry which is preliminary data.</text>
</comment>
<dbReference type="SMART" id="SM00156">
    <property type="entry name" value="PP2Ac"/>
    <property type="match status" value="1"/>
</dbReference>
<sequence>MEPLADPYNDRVVKTVNPPPHRPLTAKLMYPDATKPDVPNLPLIRRHLIDQGTIGRPELVKLVKDVTAVFKKESNVLKLKEPVVIIGDIHGQFYDMIHMFEKIIDGRKLPETKLLFLGDYVDRGIFSIEVLIMLYTLKLNYPKDVVMLRGNHETRAMTEHFTFRNEVLDKYKEEHIYELFLESFEAMPIAAIVNNDYLCVHGGISPDLQTAEDINRKIERFKEPPLSGLLCDLLWSDPVEDAKASKVNFRPNEERECSYKFGLAPVKDFLKKNSLLSIIRAHQVQIDGYKMHKWGGTQAFPPVMTVFSAPNYCGTYSNKGAVIVLENDNKLTIKQYRNVDHPYHLPRNMDLFGFSIPYLAEQVTTMLFSIVGRSGALDKLALRNKIKAVARLHRIFSNLRTHNDLLITIKGQSQDGKIPRGLLLAGSEAIREFRVARAMDRNNEKHPMALERKASLKPSSKF</sequence>
<dbReference type="OrthoDB" id="5593063at2759"/>
<evidence type="ECO:0000259" key="2">
    <source>
        <dbReference type="PROSITE" id="PS00125"/>
    </source>
</evidence>
<dbReference type="Proteomes" id="UP000785679">
    <property type="component" value="Unassembled WGS sequence"/>
</dbReference>
<name>A0A8J8NSI6_HALGN</name>
<dbReference type="InterPro" id="IPR043360">
    <property type="entry name" value="PP2B"/>
</dbReference>
<evidence type="ECO:0000313" key="3">
    <source>
        <dbReference type="EMBL" id="TNV81157.1"/>
    </source>
</evidence>
<dbReference type="GO" id="GO:0097720">
    <property type="term" value="P:calcineurin-mediated signaling"/>
    <property type="evidence" value="ECO:0007669"/>
    <property type="project" value="InterPro"/>
</dbReference>
<dbReference type="Gene3D" id="3.60.21.10">
    <property type="match status" value="1"/>
</dbReference>
<dbReference type="PROSITE" id="PS00125">
    <property type="entry name" value="SER_THR_PHOSPHATASE"/>
    <property type="match status" value="1"/>
</dbReference>
<dbReference type="PRINTS" id="PR00114">
    <property type="entry name" value="STPHPHTASE"/>
</dbReference>
<evidence type="ECO:0000256" key="1">
    <source>
        <dbReference type="RuleBase" id="RU004273"/>
    </source>
</evidence>
<dbReference type="PANTHER" id="PTHR45673">
    <property type="entry name" value="SERINE/THREONINE-PROTEIN PHOSPHATASE 2B CATALYTIC SUBUNIT 1-RELATED"/>
    <property type="match status" value="1"/>
</dbReference>
<keyword evidence="1" id="KW-0378">Hydrolase</keyword>
<dbReference type="InterPro" id="IPR004843">
    <property type="entry name" value="Calcineurin-like_PHP"/>
</dbReference>
<keyword evidence="4" id="KW-1185">Reference proteome</keyword>
<reference evidence="3" key="1">
    <citation type="submission" date="2019-06" db="EMBL/GenBank/DDBJ databases">
        <authorList>
            <person name="Zheng W."/>
        </authorList>
    </citation>
    <scope>NUCLEOTIDE SEQUENCE</scope>
    <source>
        <strain evidence="3">QDHG01</strain>
    </source>
</reference>
<dbReference type="InterPro" id="IPR006186">
    <property type="entry name" value="Ser/Thr-sp_prot-phosphatase"/>
</dbReference>
<dbReference type="EMBL" id="RRYP01006492">
    <property type="protein sequence ID" value="TNV81157.1"/>
    <property type="molecule type" value="Genomic_DNA"/>
</dbReference>
<dbReference type="AlphaFoldDB" id="A0A8J8NSI6"/>
<dbReference type="Pfam" id="PF00149">
    <property type="entry name" value="Metallophos"/>
    <property type="match status" value="1"/>
</dbReference>
<comment type="catalytic activity">
    <reaction evidence="1">
        <text>O-phospho-L-threonyl-[protein] + H2O = L-threonyl-[protein] + phosphate</text>
        <dbReference type="Rhea" id="RHEA:47004"/>
        <dbReference type="Rhea" id="RHEA-COMP:11060"/>
        <dbReference type="Rhea" id="RHEA-COMP:11605"/>
        <dbReference type="ChEBI" id="CHEBI:15377"/>
        <dbReference type="ChEBI" id="CHEBI:30013"/>
        <dbReference type="ChEBI" id="CHEBI:43474"/>
        <dbReference type="ChEBI" id="CHEBI:61977"/>
        <dbReference type="EC" id="3.1.3.16"/>
    </reaction>
</comment>
<evidence type="ECO:0000313" key="4">
    <source>
        <dbReference type="Proteomes" id="UP000785679"/>
    </source>
</evidence>
<dbReference type="EC" id="3.1.3.16" evidence="1"/>
<protein>
    <recommendedName>
        <fullName evidence="1">Serine/threonine-protein phosphatase</fullName>
        <ecNumber evidence="1">3.1.3.16</ecNumber>
    </recommendedName>
</protein>
<gene>
    <name evidence="3" type="ORF">FGO68_gene3370</name>
</gene>
<feature type="domain" description="Serine/threonine specific protein phosphatases" evidence="2">
    <location>
        <begin position="148"/>
        <end position="153"/>
    </location>
</feature>
<comment type="similarity">
    <text evidence="1">Belongs to the PPP phosphatase family.</text>
</comment>
<dbReference type="GO" id="GO:0033192">
    <property type="term" value="F:calmodulin-dependent protein phosphatase activity"/>
    <property type="evidence" value="ECO:0007669"/>
    <property type="project" value="InterPro"/>
</dbReference>
<organism evidence="3 4">
    <name type="scientific">Halteria grandinella</name>
    <dbReference type="NCBI Taxonomy" id="5974"/>
    <lineage>
        <taxon>Eukaryota</taxon>
        <taxon>Sar</taxon>
        <taxon>Alveolata</taxon>
        <taxon>Ciliophora</taxon>
        <taxon>Intramacronucleata</taxon>
        <taxon>Spirotrichea</taxon>
        <taxon>Stichotrichia</taxon>
        <taxon>Sporadotrichida</taxon>
        <taxon>Halteriidae</taxon>
        <taxon>Halteria</taxon>
    </lineage>
</organism>
<accession>A0A8J8NSI6</accession>
<proteinExistence type="inferred from homology"/>
<dbReference type="InterPro" id="IPR029052">
    <property type="entry name" value="Metallo-depent_PP-like"/>
</dbReference>